<dbReference type="PROSITE" id="PS50893">
    <property type="entry name" value="ABC_TRANSPORTER_2"/>
    <property type="match status" value="2"/>
</dbReference>
<keyword evidence="3" id="KW-0547">Nucleotide-binding</keyword>
<comment type="caution">
    <text evidence="6">The sequence shown here is derived from an EMBL/GenBank/DDBJ whole genome shotgun (WGS) entry which is preliminary data.</text>
</comment>
<dbReference type="InterPro" id="IPR050095">
    <property type="entry name" value="ECF_ABC_transporter_ATP-bd"/>
</dbReference>
<protein>
    <submittedName>
        <fullName evidence="6">Energy-coupling factor transporter ATP-binding protein EcfA2</fullName>
    </submittedName>
</protein>
<evidence type="ECO:0000256" key="4">
    <source>
        <dbReference type="ARBA" id="ARBA00022840"/>
    </source>
</evidence>
<evidence type="ECO:0000256" key="1">
    <source>
        <dbReference type="ARBA" id="ARBA00005417"/>
    </source>
</evidence>
<evidence type="ECO:0000259" key="5">
    <source>
        <dbReference type="PROSITE" id="PS50893"/>
    </source>
</evidence>
<dbReference type="InterPro" id="IPR003439">
    <property type="entry name" value="ABC_transporter-like_ATP-bd"/>
</dbReference>
<dbReference type="PROSITE" id="PS00211">
    <property type="entry name" value="ABC_TRANSPORTER_1"/>
    <property type="match status" value="2"/>
</dbReference>
<evidence type="ECO:0000313" key="6">
    <source>
        <dbReference type="EMBL" id="MDH6181303.1"/>
    </source>
</evidence>
<gene>
    <name evidence="6" type="ORF">M2152_001485</name>
</gene>
<dbReference type="InterPro" id="IPR017871">
    <property type="entry name" value="ABC_transporter-like_CS"/>
</dbReference>
<organism evidence="6 7">
    <name type="scientific">Antiquaquibacter oligotrophicus</name>
    <dbReference type="NCBI Taxonomy" id="2880260"/>
    <lineage>
        <taxon>Bacteria</taxon>
        <taxon>Bacillati</taxon>
        <taxon>Actinomycetota</taxon>
        <taxon>Actinomycetes</taxon>
        <taxon>Micrococcales</taxon>
        <taxon>Microbacteriaceae</taxon>
        <taxon>Antiquaquibacter</taxon>
    </lineage>
</organism>
<dbReference type="Proteomes" id="UP001160142">
    <property type="component" value="Unassembled WGS sequence"/>
</dbReference>
<comment type="similarity">
    <text evidence="1">Belongs to the ABC transporter superfamily.</text>
</comment>
<evidence type="ECO:0000256" key="2">
    <source>
        <dbReference type="ARBA" id="ARBA00022448"/>
    </source>
</evidence>
<dbReference type="SUPFAM" id="SSF52540">
    <property type="entry name" value="P-loop containing nucleoside triphosphate hydrolases"/>
    <property type="match status" value="2"/>
</dbReference>
<dbReference type="InterPro" id="IPR027417">
    <property type="entry name" value="P-loop_NTPase"/>
</dbReference>
<proteinExistence type="inferred from homology"/>
<reference evidence="6 7" key="1">
    <citation type="submission" date="2023-04" db="EMBL/GenBank/DDBJ databases">
        <title>Genome Encyclopedia of Bacteria and Archaea VI: Functional Genomics of Type Strains.</title>
        <authorList>
            <person name="Whitman W."/>
        </authorList>
    </citation>
    <scope>NUCLEOTIDE SEQUENCE [LARGE SCALE GENOMIC DNA]</scope>
    <source>
        <strain evidence="6 7">SG_E_30_P1</strain>
    </source>
</reference>
<feature type="domain" description="ABC transporter" evidence="5">
    <location>
        <begin position="267"/>
        <end position="482"/>
    </location>
</feature>
<dbReference type="PANTHER" id="PTHR43553">
    <property type="entry name" value="HEAVY METAL TRANSPORTER"/>
    <property type="match status" value="1"/>
</dbReference>
<dbReference type="CDD" id="cd03225">
    <property type="entry name" value="ABC_cobalt_CbiO_domain1"/>
    <property type="match status" value="2"/>
</dbReference>
<name>A0ABT6KMS0_9MICO</name>
<dbReference type="GO" id="GO:0005524">
    <property type="term" value="F:ATP binding"/>
    <property type="evidence" value="ECO:0007669"/>
    <property type="project" value="UniProtKB-KW"/>
</dbReference>
<keyword evidence="2" id="KW-0813">Transport</keyword>
<dbReference type="EMBL" id="JARXVQ010000001">
    <property type="protein sequence ID" value="MDH6181303.1"/>
    <property type="molecule type" value="Genomic_DNA"/>
</dbReference>
<keyword evidence="4 6" id="KW-0067">ATP-binding</keyword>
<evidence type="ECO:0000256" key="3">
    <source>
        <dbReference type="ARBA" id="ARBA00022741"/>
    </source>
</evidence>
<dbReference type="InterPro" id="IPR015856">
    <property type="entry name" value="ABC_transpr_CbiO/EcfA_su"/>
</dbReference>
<dbReference type="PANTHER" id="PTHR43553:SF24">
    <property type="entry name" value="ENERGY-COUPLING FACTOR TRANSPORTER ATP-BINDING PROTEIN ECFA1"/>
    <property type="match status" value="1"/>
</dbReference>
<dbReference type="Pfam" id="PF00005">
    <property type="entry name" value="ABC_tran"/>
    <property type="match status" value="2"/>
</dbReference>
<dbReference type="Gene3D" id="3.40.50.300">
    <property type="entry name" value="P-loop containing nucleotide triphosphate hydrolases"/>
    <property type="match status" value="2"/>
</dbReference>
<feature type="domain" description="ABC transporter" evidence="5">
    <location>
        <begin position="8"/>
        <end position="247"/>
    </location>
</feature>
<sequence>MTSSPSVIPTPVVARGWGWRHASRLAWAVTDLDLRIDAGERVLLLGSSGSGKSTLLQAIAGVLGDDEGESVGELLVGGRDPREARGTVGLVLQDPDSQVMLARVGDDVAFGCENLGVPRDEIWNRVSEALEAVGLDVPLDHPTTALSGGQKQRLALAGVLAMRPGILIFDEPTANLDPDGVKQVRDAVTRVAETTGATLVIVEHRVAVWRDLVDRVVVLSADGGVLADGAPDRVLGDRGAELADAGIWVPEFPPTVPVRRRGDSSVLESATGLAVGPARGVIVADEIDLRVESGRVLAITGANGAGKSTLGLTLGGLIPALGGTLDASPLAGGLSAQPYRWASRELLTRVGTVFQDPEHQFLARTVRDELLFGPRLLGYPDADLEAIADDLLARLRLERLQRANPFTLSGGEKRRLSVATVLATKPRMLVLDEPTFGQDRTTWIELVGLLNTLADDGTGIVAITHDAELVDSIADDVYRMGSR</sequence>
<dbReference type="InterPro" id="IPR003593">
    <property type="entry name" value="AAA+_ATPase"/>
</dbReference>
<keyword evidence="7" id="KW-1185">Reference proteome</keyword>
<dbReference type="SMART" id="SM00382">
    <property type="entry name" value="AAA"/>
    <property type="match status" value="2"/>
</dbReference>
<evidence type="ECO:0000313" key="7">
    <source>
        <dbReference type="Proteomes" id="UP001160142"/>
    </source>
</evidence>
<accession>A0ABT6KMS0</accession>